<accession>A0A6N8FW60</accession>
<dbReference type="PROSITE" id="PS00198">
    <property type="entry name" value="4FE4S_FER_1"/>
    <property type="match status" value="1"/>
</dbReference>
<evidence type="ECO:0000256" key="1">
    <source>
        <dbReference type="ARBA" id="ARBA00001966"/>
    </source>
</evidence>
<sequence>MTDLYKPLCSLKEGHWFKLICGASFQHLPAVRNLSLAYTLAGVDCIDVAADPAVIAAAQEGLKVANSLAVDAQQRGFAYQGTPWLMVSLNDGEDPHFRKAEFNPQVCPVACSRPCEKICPAQAIVFDRDRDNFSGVVQDLCYGCGRCIPICPSNLIYTRSYVATPNALAPLVLSTGVDAVEIHTQVGRITEFKRLWQGLKPWINRLKLIAISCPDGDGMIEYLWNLHSIIAPLPCPLIWQTDGRPMSGDIGDGTTLAAVKLSQKVLAAGLPGYVQLAGGTNDYTVAKLKAIGLIKGSGFRSQESEKVSSNLKTSRSSLHSPRRAKPYAPHPSISGIAYGSYARVLLSPILEQLEQTPMNQSTVVSPLRLENNQKLLWQAVKLANSLVSQLKSV</sequence>
<feature type="domain" description="4Fe-4S ferredoxin-type" evidence="7">
    <location>
        <begin position="132"/>
        <end position="161"/>
    </location>
</feature>
<feature type="domain" description="4Fe-4S ferredoxin-type" evidence="7">
    <location>
        <begin position="98"/>
        <end position="129"/>
    </location>
</feature>
<evidence type="ECO:0000313" key="8">
    <source>
        <dbReference type="EMBL" id="MUL36545.1"/>
    </source>
</evidence>
<feature type="region of interest" description="Disordered" evidence="6">
    <location>
        <begin position="305"/>
        <end position="329"/>
    </location>
</feature>
<dbReference type="RefSeq" id="WP_105218746.1">
    <property type="nucleotide sequence ID" value="NZ_CAWNSU010000012.1"/>
</dbReference>
<dbReference type="GO" id="GO:0046872">
    <property type="term" value="F:metal ion binding"/>
    <property type="evidence" value="ECO:0007669"/>
    <property type="project" value="UniProtKB-KW"/>
</dbReference>
<proteinExistence type="predicted"/>
<evidence type="ECO:0000256" key="4">
    <source>
        <dbReference type="ARBA" id="ARBA00023004"/>
    </source>
</evidence>
<dbReference type="EMBL" id="NAPY01000011">
    <property type="protein sequence ID" value="MUL36545.1"/>
    <property type="molecule type" value="Genomic_DNA"/>
</dbReference>
<dbReference type="SUPFAM" id="SSF54862">
    <property type="entry name" value="4Fe-4S ferredoxins"/>
    <property type="match status" value="1"/>
</dbReference>
<dbReference type="PROSITE" id="PS51379">
    <property type="entry name" value="4FE4S_FER_2"/>
    <property type="match status" value="2"/>
</dbReference>
<reference evidence="8 9" key="1">
    <citation type="journal article" date="2019" name="Front. Microbiol.">
        <title>Genomic Features for Desiccation Tolerance and Sugar Biosynthesis in the Extremophile Gloeocapsopsis sp. UTEX B3054.</title>
        <authorList>
            <person name="Urrejola C."/>
            <person name="Alcorta J."/>
            <person name="Salas L."/>
            <person name="Vasquez M."/>
            <person name="Polz M.F."/>
            <person name="Vicuna R."/>
            <person name="Diez B."/>
        </authorList>
    </citation>
    <scope>NUCLEOTIDE SEQUENCE [LARGE SCALE GENOMIC DNA]</scope>
    <source>
        <strain evidence="8 9">1H9</strain>
    </source>
</reference>
<dbReference type="Gene3D" id="3.30.70.20">
    <property type="match status" value="1"/>
</dbReference>
<feature type="compositionally biased region" description="Polar residues" evidence="6">
    <location>
        <begin position="307"/>
        <end position="319"/>
    </location>
</feature>
<dbReference type="Proteomes" id="UP000441797">
    <property type="component" value="Unassembled WGS sequence"/>
</dbReference>
<evidence type="ECO:0000256" key="2">
    <source>
        <dbReference type="ARBA" id="ARBA00022485"/>
    </source>
</evidence>
<organism evidence="8 9">
    <name type="scientific">Gloeocapsopsis dulcis AAB1 = 1H9</name>
    <dbReference type="NCBI Taxonomy" id="1433147"/>
    <lineage>
        <taxon>Bacteria</taxon>
        <taxon>Bacillati</taxon>
        <taxon>Cyanobacteriota</taxon>
        <taxon>Cyanophyceae</taxon>
        <taxon>Oscillatoriophycideae</taxon>
        <taxon>Chroococcales</taxon>
        <taxon>Chroococcaceae</taxon>
        <taxon>Gloeocapsopsis</taxon>
        <taxon>Gloeocapsopsis dulcis</taxon>
    </lineage>
</organism>
<gene>
    <name evidence="8" type="ORF">BWI75_09330</name>
</gene>
<dbReference type="GO" id="GO:0051539">
    <property type="term" value="F:4 iron, 4 sulfur cluster binding"/>
    <property type="evidence" value="ECO:0007669"/>
    <property type="project" value="UniProtKB-KW"/>
</dbReference>
<dbReference type="InterPro" id="IPR017896">
    <property type="entry name" value="4Fe4S_Fe-S-bd"/>
</dbReference>
<comment type="caution">
    <text evidence="8">The sequence shown here is derived from an EMBL/GenBank/DDBJ whole genome shotgun (WGS) entry which is preliminary data.</text>
</comment>
<protein>
    <submittedName>
        <fullName evidence="8">4Fe-4S ferredoxin</fullName>
    </submittedName>
</protein>
<dbReference type="Pfam" id="PF12617">
    <property type="entry name" value="LdpA_C"/>
    <property type="match status" value="1"/>
</dbReference>
<name>A0A6N8FW60_9CHRO</name>
<keyword evidence="2" id="KW-0004">4Fe-4S</keyword>
<comment type="cofactor">
    <cofactor evidence="1">
        <name>[4Fe-4S] cluster</name>
        <dbReference type="ChEBI" id="CHEBI:49883"/>
    </cofactor>
</comment>
<dbReference type="PANTHER" id="PTHR24960">
    <property type="entry name" value="PHOTOSYSTEM I IRON-SULFUR CENTER-RELATED"/>
    <property type="match status" value="1"/>
</dbReference>
<dbReference type="NCBIfam" id="NF045992">
    <property type="entry name" value="CircClkLdpA"/>
    <property type="match status" value="1"/>
</dbReference>
<dbReference type="PANTHER" id="PTHR24960:SF79">
    <property type="entry name" value="PHOTOSYSTEM I IRON-SULFUR CENTER"/>
    <property type="match status" value="1"/>
</dbReference>
<evidence type="ECO:0000256" key="6">
    <source>
        <dbReference type="SAM" id="MobiDB-lite"/>
    </source>
</evidence>
<evidence type="ECO:0000313" key="9">
    <source>
        <dbReference type="Proteomes" id="UP000441797"/>
    </source>
</evidence>
<keyword evidence="4" id="KW-0408">Iron</keyword>
<keyword evidence="9" id="KW-1185">Reference proteome</keyword>
<evidence type="ECO:0000259" key="7">
    <source>
        <dbReference type="PROSITE" id="PS51379"/>
    </source>
</evidence>
<dbReference type="AlphaFoldDB" id="A0A6N8FW60"/>
<evidence type="ECO:0000256" key="5">
    <source>
        <dbReference type="ARBA" id="ARBA00023014"/>
    </source>
</evidence>
<dbReference type="InterPro" id="IPR050157">
    <property type="entry name" value="PSI_iron-sulfur_center"/>
</dbReference>
<dbReference type="InterPro" id="IPR057431">
    <property type="entry name" value="LdpA_Fe-S-bd"/>
</dbReference>
<keyword evidence="3" id="KW-0479">Metal-binding</keyword>
<dbReference type="InterPro" id="IPR017900">
    <property type="entry name" value="4Fe4S_Fe_S_CS"/>
</dbReference>
<keyword evidence="5" id="KW-0411">Iron-sulfur</keyword>
<dbReference type="Pfam" id="PF25160">
    <property type="entry name" value="LdpA_Fe-S-bd"/>
    <property type="match status" value="1"/>
</dbReference>
<evidence type="ECO:0000256" key="3">
    <source>
        <dbReference type="ARBA" id="ARBA00022723"/>
    </source>
</evidence>
<dbReference type="InterPro" id="IPR021039">
    <property type="entry name" value="Fe-S-bd_prot_LdpA_C"/>
</dbReference>